<dbReference type="RefSeq" id="WP_076942047.1">
    <property type="nucleotide sequence ID" value="NZ_MOXD01000004.1"/>
</dbReference>
<dbReference type="GO" id="GO:0016020">
    <property type="term" value="C:membrane"/>
    <property type="evidence" value="ECO:0007669"/>
    <property type="project" value="InterPro"/>
</dbReference>
<comment type="caution">
    <text evidence="2">The sequence shown here is derived from an EMBL/GenBank/DDBJ whole genome shotgun (WGS) entry which is preliminary data.</text>
</comment>
<evidence type="ECO:0000256" key="1">
    <source>
        <dbReference type="SAM" id="Phobius"/>
    </source>
</evidence>
<sequence length="341" mass="37448">MKFIGSFLLCVLAGWFLTLYGVPLGMMFGPLIVVIVLKRWRISIRAIPGSITFIQLSLGISIGLMFRGMSFGETGSLFALLSLLCLCLLLQFITNYQWCIRRLGWSKDEAILGSVPGAMAAVLALATHINAPPQKIVISHALRLITLTMLAGFIAGGETHSSLSLYWTDFGSTQNTLWLGGIGIIGFISGKLLERWHLPAPFMITSLFCSAYFHTLAPQPLHFPDILNQLSMVLMGILIGHHFTAFSIVEFMRHLWASVQLIALSLTVTFLIAFGASTLLGYPLYLLILSWVPGSVESMSFAALTLKADAGFVMANHIIRMLIIHTLPALALHRQKQEDTG</sequence>
<dbReference type="PANTHER" id="PTHR38457">
    <property type="entry name" value="REGULATOR ABRB-RELATED"/>
    <property type="match status" value="1"/>
</dbReference>
<dbReference type="InterPro" id="IPR007820">
    <property type="entry name" value="AbrB_fam"/>
</dbReference>
<organism evidence="2 3">
    <name type="scientific">Serratia oryzae</name>
    <dbReference type="NCBI Taxonomy" id="2034155"/>
    <lineage>
        <taxon>Bacteria</taxon>
        <taxon>Pseudomonadati</taxon>
        <taxon>Pseudomonadota</taxon>
        <taxon>Gammaproteobacteria</taxon>
        <taxon>Enterobacterales</taxon>
        <taxon>Yersiniaceae</taxon>
        <taxon>Serratia</taxon>
    </lineage>
</organism>
<feature type="transmembrane region" description="Helical" evidence="1">
    <location>
        <begin position="42"/>
        <end position="66"/>
    </location>
</feature>
<dbReference type="GO" id="GO:0010468">
    <property type="term" value="P:regulation of gene expression"/>
    <property type="evidence" value="ECO:0007669"/>
    <property type="project" value="InterPro"/>
</dbReference>
<feature type="transmembrane region" description="Helical" evidence="1">
    <location>
        <begin position="229"/>
        <end position="249"/>
    </location>
</feature>
<keyword evidence="2" id="KW-0560">Oxidoreductase</keyword>
<keyword evidence="3" id="KW-1185">Reference proteome</keyword>
<feature type="transmembrane region" description="Helical" evidence="1">
    <location>
        <begin position="261"/>
        <end position="292"/>
    </location>
</feature>
<dbReference type="InterPro" id="IPR017516">
    <property type="entry name" value="AbrB_dup"/>
</dbReference>
<dbReference type="NCBIfam" id="TIGR03082">
    <property type="entry name" value="Gneg_AbrB_dup"/>
    <property type="match status" value="1"/>
</dbReference>
<dbReference type="PANTHER" id="PTHR38457:SF1">
    <property type="entry name" value="REGULATOR ABRB-RELATED"/>
    <property type="match status" value="1"/>
</dbReference>
<feature type="transmembrane region" description="Helical" evidence="1">
    <location>
        <begin position="7"/>
        <end position="36"/>
    </location>
</feature>
<dbReference type="AlphaFoldDB" id="A0A1S8CLJ9"/>
<dbReference type="GO" id="GO:0004497">
    <property type="term" value="F:monooxygenase activity"/>
    <property type="evidence" value="ECO:0007669"/>
    <property type="project" value="UniProtKB-KW"/>
</dbReference>
<feature type="transmembrane region" description="Helical" evidence="1">
    <location>
        <begin position="176"/>
        <end position="193"/>
    </location>
</feature>
<dbReference type="OrthoDB" id="7021408at2"/>
<proteinExistence type="predicted"/>
<gene>
    <name evidence="2" type="ORF">BMI79_10105</name>
</gene>
<protein>
    <submittedName>
        <fullName evidence="2">Ammonia monooxygenase</fullName>
    </submittedName>
</protein>
<dbReference type="Pfam" id="PF05145">
    <property type="entry name" value="AbrB"/>
    <property type="match status" value="1"/>
</dbReference>
<keyword evidence="2" id="KW-0503">Monooxygenase</keyword>
<dbReference type="Proteomes" id="UP000216021">
    <property type="component" value="Unassembled WGS sequence"/>
</dbReference>
<accession>A0A1S8CLJ9</accession>
<keyword evidence="1" id="KW-0812">Transmembrane</keyword>
<dbReference type="STRING" id="2034155.BMI79_10105"/>
<keyword evidence="1" id="KW-1133">Transmembrane helix</keyword>
<evidence type="ECO:0000313" key="3">
    <source>
        <dbReference type="Proteomes" id="UP000216021"/>
    </source>
</evidence>
<evidence type="ECO:0000313" key="2">
    <source>
        <dbReference type="EMBL" id="OMQ23838.1"/>
    </source>
</evidence>
<feature type="transmembrane region" description="Helical" evidence="1">
    <location>
        <begin position="312"/>
        <end position="332"/>
    </location>
</feature>
<feature type="transmembrane region" description="Helical" evidence="1">
    <location>
        <begin position="200"/>
        <end position="217"/>
    </location>
</feature>
<feature type="transmembrane region" description="Helical" evidence="1">
    <location>
        <begin position="136"/>
        <end position="156"/>
    </location>
</feature>
<reference evidence="2 3" key="1">
    <citation type="submission" date="2016-11" db="EMBL/GenBank/DDBJ databases">
        <title>Rahnella oryzae sp. nov., isolated from rice root.</title>
        <authorList>
            <person name="Zhang X.-X."/>
            <person name="Zhang J."/>
        </authorList>
    </citation>
    <scope>NUCLEOTIDE SEQUENCE [LARGE SCALE GENOMIC DNA]</scope>
    <source>
        <strain evidence="2 3">J11-6</strain>
    </source>
</reference>
<feature type="transmembrane region" description="Helical" evidence="1">
    <location>
        <begin position="78"/>
        <end position="98"/>
    </location>
</feature>
<keyword evidence="1" id="KW-0472">Membrane</keyword>
<name>A0A1S8CLJ9_9GAMM</name>
<dbReference type="PIRSF" id="PIRSF038991">
    <property type="entry name" value="Protein_AbrB"/>
    <property type="match status" value="1"/>
</dbReference>
<dbReference type="EMBL" id="MOXD01000004">
    <property type="protein sequence ID" value="OMQ23838.1"/>
    <property type="molecule type" value="Genomic_DNA"/>
</dbReference>